<keyword evidence="4 9" id="KW-0808">Transferase</keyword>
<evidence type="ECO:0000259" key="8">
    <source>
        <dbReference type="PROSITE" id="PS51100"/>
    </source>
</evidence>
<dbReference type="SUPFAM" id="SSF52794">
    <property type="entry name" value="PTS system IIB component-like"/>
    <property type="match status" value="1"/>
</dbReference>
<feature type="domain" description="PTS EIIB type-3" evidence="8">
    <location>
        <begin position="1"/>
        <end position="50"/>
    </location>
</feature>
<dbReference type="GO" id="GO:0008982">
    <property type="term" value="F:protein-N(PI)-phosphohistidine-sugar phosphotransferase activity"/>
    <property type="evidence" value="ECO:0007669"/>
    <property type="project" value="InterPro"/>
</dbReference>
<dbReference type="AlphaFoldDB" id="A0A0B8QEI2"/>
<evidence type="ECO:0000256" key="1">
    <source>
        <dbReference type="ARBA" id="ARBA00022448"/>
    </source>
</evidence>
<reference evidence="9 10" key="1">
    <citation type="submission" date="2015-01" db="EMBL/GenBank/DDBJ databases">
        <title>Vibrio sp. C94 JCM 19241 whole genome shotgun sequence.</title>
        <authorList>
            <person name="Sawabe T."/>
            <person name="Meirelles P."/>
            <person name="Feng G."/>
            <person name="Sayaka M."/>
            <person name="Hattori M."/>
            <person name="Ohkuma M."/>
        </authorList>
    </citation>
    <scope>NUCLEOTIDE SEQUENCE [LARGE SCALE GENOMIC DNA]</scope>
    <source>
        <strain evidence="10">JCM 19241</strain>
    </source>
</reference>
<keyword evidence="2" id="KW-0597">Phosphoprotein</keyword>
<keyword evidence="3" id="KW-0762">Sugar transport</keyword>
<proteinExistence type="predicted"/>
<dbReference type="GO" id="GO:0009401">
    <property type="term" value="P:phosphoenolpyruvate-dependent sugar phosphotransferase system"/>
    <property type="evidence" value="ECO:0007669"/>
    <property type="project" value="UniProtKB-KW"/>
</dbReference>
<keyword evidence="1" id="KW-0813">Transport</keyword>
<dbReference type="EMBL" id="BBSC01000004">
    <property type="protein sequence ID" value="GAM75397.1"/>
    <property type="molecule type" value="Genomic_DNA"/>
</dbReference>
<evidence type="ECO:0000256" key="7">
    <source>
        <dbReference type="PROSITE-ProRule" id="PRU00423"/>
    </source>
</evidence>
<dbReference type="STRING" id="1481914.JCM19241_3309"/>
<keyword evidence="6" id="KW-0418">Kinase</keyword>
<dbReference type="PROSITE" id="PS51100">
    <property type="entry name" value="PTS_EIIB_TYPE_3"/>
    <property type="match status" value="1"/>
</dbReference>
<dbReference type="Gene3D" id="3.40.50.2300">
    <property type="match status" value="1"/>
</dbReference>
<sequence length="50" mass="5559">MHKIMLCCSAGMSTSMLVRKMEQAAADNGIEQKLPRMVLISLTKSRESMT</sequence>
<dbReference type="Proteomes" id="UP000031666">
    <property type="component" value="Unassembled WGS sequence"/>
</dbReference>
<protein>
    <submittedName>
        <fullName evidence="9">PTS system</fullName>
        <ecNumber evidence="9">2.7.1.191</ecNumber>
    </submittedName>
</protein>
<organism evidence="9 10">
    <name type="scientific">Vibrio ishigakensis</name>
    <dbReference type="NCBI Taxonomy" id="1481914"/>
    <lineage>
        <taxon>Bacteria</taxon>
        <taxon>Pseudomonadati</taxon>
        <taxon>Pseudomonadota</taxon>
        <taxon>Gammaproteobacteria</taxon>
        <taxon>Vibrionales</taxon>
        <taxon>Vibrionaceae</taxon>
        <taxon>Vibrio</taxon>
    </lineage>
</organism>
<evidence type="ECO:0000256" key="3">
    <source>
        <dbReference type="ARBA" id="ARBA00022597"/>
    </source>
</evidence>
<evidence type="ECO:0000313" key="9">
    <source>
        <dbReference type="EMBL" id="GAM75397.1"/>
    </source>
</evidence>
<dbReference type="Pfam" id="PF02302">
    <property type="entry name" value="PTS_IIB"/>
    <property type="match status" value="1"/>
</dbReference>
<dbReference type="InterPro" id="IPR013012">
    <property type="entry name" value="PTS_EIIB_3"/>
</dbReference>
<keyword evidence="5" id="KW-0598">Phosphotransferase system</keyword>
<feature type="modified residue" description="Phosphocysteine; by EIIA" evidence="7">
    <location>
        <position position="8"/>
    </location>
</feature>
<comment type="caution">
    <text evidence="9">The sequence shown here is derived from an EMBL/GenBank/DDBJ whole genome shotgun (WGS) entry which is preliminary data.</text>
</comment>
<dbReference type="EC" id="2.7.1.191" evidence="9"/>
<evidence type="ECO:0000313" key="10">
    <source>
        <dbReference type="Proteomes" id="UP000031666"/>
    </source>
</evidence>
<evidence type="ECO:0000256" key="2">
    <source>
        <dbReference type="ARBA" id="ARBA00022553"/>
    </source>
</evidence>
<reference evidence="9 10" key="2">
    <citation type="submission" date="2015-01" db="EMBL/GenBank/DDBJ databases">
        <authorList>
            <consortium name="NBRP consortium"/>
            <person name="Sawabe T."/>
            <person name="Meirelles P."/>
            <person name="Feng G."/>
            <person name="Sayaka M."/>
            <person name="Hattori M."/>
            <person name="Ohkuma M."/>
        </authorList>
    </citation>
    <scope>NUCLEOTIDE SEQUENCE [LARGE SCALE GENOMIC DNA]</scope>
    <source>
        <strain evidence="10">JCM 19241</strain>
    </source>
</reference>
<name>A0A0B8QEI2_9VIBR</name>
<evidence type="ECO:0000256" key="6">
    <source>
        <dbReference type="ARBA" id="ARBA00022777"/>
    </source>
</evidence>
<dbReference type="InterPro" id="IPR003501">
    <property type="entry name" value="PTS_EIIB_2/3"/>
</dbReference>
<dbReference type="InterPro" id="IPR036095">
    <property type="entry name" value="PTS_EIIB-like_sf"/>
</dbReference>
<dbReference type="GO" id="GO:0016301">
    <property type="term" value="F:kinase activity"/>
    <property type="evidence" value="ECO:0007669"/>
    <property type="project" value="UniProtKB-KW"/>
</dbReference>
<gene>
    <name evidence="9" type="ORF">JCM19241_3309</name>
</gene>
<evidence type="ECO:0000256" key="5">
    <source>
        <dbReference type="ARBA" id="ARBA00022683"/>
    </source>
</evidence>
<evidence type="ECO:0000256" key="4">
    <source>
        <dbReference type="ARBA" id="ARBA00022679"/>
    </source>
</evidence>
<accession>A0A0B8QEI2</accession>